<name>A0A546XS17_AGRTU</name>
<feature type="region of interest" description="Disordered" evidence="1">
    <location>
        <begin position="1"/>
        <end position="34"/>
    </location>
</feature>
<dbReference type="Proteomes" id="UP000317023">
    <property type="component" value="Unassembled WGS sequence"/>
</dbReference>
<protein>
    <submittedName>
        <fullName evidence="2">AlpA family phage regulatory protein</fullName>
    </submittedName>
</protein>
<sequence length="88" mass="9817">MGSDPQTRKGVTMDDETKDSKPAVGRLMSPKEAATETTLSAMQLSTMAQRGEFPKPIWISKGRSAYVRDEVMAWIDTRISERDKGEKP</sequence>
<gene>
    <name evidence="2" type="ORF">EXN61_22005</name>
</gene>
<organism evidence="2 3">
    <name type="scientific">Agrobacterium tumefaciens</name>
    <dbReference type="NCBI Taxonomy" id="358"/>
    <lineage>
        <taxon>Bacteria</taxon>
        <taxon>Pseudomonadati</taxon>
        <taxon>Pseudomonadota</taxon>
        <taxon>Alphaproteobacteria</taxon>
        <taxon>Hyphomicrobiales</taxon>
        <taxon>Rhizobiaceae</taxon>
        <taxon>Rhizobium/Agrobacterium group</taxon>
        <taxon>Agrobacterium</taxon>
        <taxon>Agrobacterium tumefaciens complex</taxon>
    </lineage>
</organism>
<dbReference type="AlphaFoldDB" id="A0A546XS17"/>
<comment type="caution">
    <text evidence="2">The sequence shown here is derived from an EMBL/GenBank/DDBJ whole genome shotgun (WGS) entry which is preliminary data.</text>
</comment>
<reference evidence="2 3" key="1">
    <citation type="journal article" date="2019" name="Appl. Microbiol. Biotechnol.">
        <title>Differential efficiency of wild type rhizogenic strains for rol gene transformation of plants.</title>
        <authorList>
            <person name="Desmet S."/>
            <person name="De Keyser E."/>
            <person name="Van Vaerenbergh J."/>
            <person name="Baeyen S."/>
            <person name="Van Huylenbroeck J."/>
            <person name="Geelen D."/>
            <person name="Dhooghe E."/>
        </authorList>
    </citation>
    <scope>NUCLEOTIDE SEQUENCE [LARGE SCALE GENOMIC DNA]</scope>
    <source>
        <strain evidence="2 3">MAFF210266</strain>
    </source>
</reference>
<accession>A0A546XS17</accession>
<dbReference type="EMBL" id="SGOE01000008">
    <property type="protein sequence ID" value="TRB03533.1"/>
    <property type="molecule type" value="Genomic_DNA"/>
</dbReference>
<evidence type="ECO:0000313" key="2">
    <source>
        <dbReference type="EMBL" id="TRB03533.1"/>
    </source>
</evidence>
<evidence type="ECO:0000313" key="3">
    <source>
        <dbReference type="Proteomes" id="UP000317023"/>
    </source>
</evidence>
<evidence type="ECO:0000256" key="1">
    <source>
        <dbReference type="SAM" id="MobiDB-lite"/>
    </source>
</evidence>
<proteinExistence type="predicted"/>